<dbReference type="GO" id="GO:0042803">
    <property type="term" value="F:protein homodimerization activity"/>
    <property type="evidence" value="ECO:0007669"/>
    <property type="project" value="InterPro"/>
</dbReference>
<dbReference type="PRINTS" id="PR00773">
    <property type="entry name" value="GRPEPROTEIN"/>
</dbReference>
<evidence type="ECO:0000313" key="2">
    <source>
        <dbReference type="EMBL" id="SFV62443.1"/>
    </source>
</evidence>
<dbReference type="InterPro" id="IPR000740">
    <property type="entry name" value="GrpE"/>
</dbReference>
<dbReference type="Pfam" id="PF01025">
    <property type="entry name" value="GrpE"/>
    <property type="match status" value="1"/>
</dbReference>
<sequence length="191" mass="22091">MTKEEFKEYICNQIDLMESEEISELSQFLKEKNENETIAEELIVIKGEFKKLTKLVQQMQTGLESIKKEHNKDELKTFITLYSFIKNSKDALDSMPQNSMFGVSKFNRAFGAFENGFKSIDILYADILKSIDLKPSAKAGEKFDPEIHEAVEVIEDKNIEDATIVEVLEEGFLYKDKLLNYAKVKVNRWTL</sequence>
<keyword evidence="1" id="KW-0143">Chaperone</keyword>
<reference evidence="2" key="1">
    <citation type="submission" date="2016-10" db="EMBL/GenBank/DDBJ databases">
        <authorList>
            <person name="de Groot N.N."/>
        </authorList>
    </citation>
    <scope>NUCLEOTIDE SEQUENCE</scope>
</reference>
<name>A0A1W1C9P0_9ZZZZ</name>
<dbReference type="Gene3D" id="2.30.22.10">
    <property type="entry name" value="Head domain of nucleotide exchange factor GrpE"/>
    <property type="match status" value="1"/>
</dbReference>
<dbReference type="GO" id="GO:0000774">
    <property type="term" value="F:adenyl-nucleotide exchange factor activity"/>
    <property type="evidence" value="ECO:0007669"/>
    <property type="project" value="InterPro"/>
</dbReference>
<dbReference type="SUPFAM" id="SSF51064">
    <property type="entry name" value="Head domain of nucleotide exchange factor GrpE"/>
    <property type="match status" value="1"/>
</dbReference>
<dbReference type="GO" id="GO:0006457">
    <property type="term" value="P:protein folding"/>
    <property type="evidence" value="ECO:0007669"/>
    <property type="project" value="InterPro"/>
</dbReference>
<dbReference type="InterPro" id="IPR009012">
    <property type="entry name" value="GrpE_head"/>
</dbReference>
<proteinExistence type="predicted"/>
<dbReference type="EMBL" id="FPHN01000143">
    <property type="protein sequence ID" value="SFV62443.1"/>
    <property type="molecule type" value="Genomic_DNA"/>
</dbReference>
<gene>
    <name evidence="2" type="ORF">MNB_SV-14-1437</name>
</gene>
<dbReference type="GO" id="GO:0051087">
    <property type="term" value="F:protein-folding chaperone binding"/>
    <property type="evidence" value="ECO:0007669"/>
    <property type="project" value="InterPro"/>
</dbReference>
<evidence type="ECO:0000256" key="1">
    <source>
        <dbReference type="ARBA" id="ARBA00023186"/>
    </source>
</evidence>
<keyword evidence="2" id="KW-0346">Stress response</keyword>
<organism evidence="2">
    <name type="scientific">hydrothermal vent metagenome</name>
    <dbReference type="NCBI Taxonomy" id="652676"/>
    <lineage>
        <taxon>unclassified sequences</taxon>
        <taxon>metagenomes</taxon>
        <taxon>ecological metagenomes</taxon>
    </lineage>
</organism>
<dbReference type="AlphaFoldDB" id="A0A1W1C9P0"/>
<protein>
    <submittedName>
        <fullName evidence="2">Heat shock protein GrpE</fullName>
    </submittedName>
</protein>
<accession>A0A1W1C9P0</accession>